<comment type="caution">
    <text evidence="2">The sequence shown here is derived from an EMBL/GenBank/DDBJ whole genome shotgun (WGS) entry which is preliminary data.</text>
</comment>
<proteinExistence type="predicted"/>
<name>A0A7J7JQR7_BUGNE</name>
<feature type="region of interest" description="Disordered" evidence="1">
    <location>
        <begin position="1"/>
        <end position="21"/>
    </location>
</feature>
<evidence type="ECO:0000313" key="3">
    <source>
        <dbReference type="Proteomes" id="UP000593567"/>
    </source>
</evidence>
<feature type="compositionally biased region" description="Low complexity" evidence="1">
    <location>
        <begin position="1"/>
        <end position="15"/>
    </location>
</feature>
<dbReference type="EMBL" id="VXIV02002024">
    <property type="protein sequence ID" value="KAF6027786.1"/>
    <property type="molecule type" value="Genomic_DNA"/>
</dbReference>
<dbReference type="AlphaFoldDB" id="A0A7J7JQR7"/>
<dbReference type="Proteomes" id="UP000593567">
    <property type="component" value="Unassembled WGS sequence"/>
</dbReference>
<evidence type="ECO:0000256" key="1">
    <source>
        <dbReference type="SAM" id="MobiDB-lite"/>
    </source>
</evidence>
<sequence length="75" mass="8462">MSVSSERSCSSPDSSANGSIACGPMKLKRRWIQMSSTEDAHANQNTIAVDLTRYTKKQKVHRYLIHMYENIVAKC</sequence>
<protein>
    <submittedName>
        <fullName evidence="2">Uncharacterized protein</fullName>
    </submittedName>
</protein>
<accession>A0A7J7JQR7</accession>
<gene>
    <name evidence="2" type="ORF">EB796_013906</name>
</gene>
<reference evidence="2" key="1">
    <citation type="submission" date="2020-06" db="EMBL/GenBank/DDBJ databases">
        <title>Draft genome of Bugula neritina, a colonial animal packing powerful symbionts and potential medicines.</title>
        <authorList>
            <person name="Rayko M."/>
        </authorList>
    </citation>
    <scope>NUCLEOTIDE SEQUENCE [LARGE SCALE GENOMIC DNA]</scope>
    <source>
        <strain evidence="2">Kwan_BN1</strain>
    </source>
</reference>
<organism evidence="2 3">
    <name type="scientific">Bugula neritina</name>
    <name type="common">Brown bryozoan</name>
    <name type="synonym">Sertularia neritina</name>
    <dbReference type="NCBI Taxonomy" id="10212"/>
    <lineage>
        <taxon>Eukaryota</taxon>
        <taxon>Metazoa</taxon>
        <taxon>Spiralia</taxon>
        <taxon>Lophotrochozoa</taxon>
        <taxon>Bryozoa</taxon>
        <taxon>Gymnolaemata</taxon>
        <taxon>Cheilostomatida</taxon>
        <taxon>Flustrina</taxon>
        <taxon>Buguloidea</taxon>
        <taxon>Bugulidae</taxon>
        <taxon>Bugula</taxon>
    </lineage>
</organism>
<keyword evidence="3" id="KW-1185">Reference proteome</keyword>
<evidence type="ECO:0000313" key="2">
    <source>
        <dbReference type="EMBL" id="KAF6027786.1"/>
    </source>
</evidence>